<proteinExistence type="predicted"/>
<protein>
    <submittedName>
        <fullName evidence="1">Uncharacterized protein</fullName>
    </submittedName>
</protein>
<evidence type="ECO:0000313" key="2">
    <source>
        <dbReference type="Proteomes" id="UP001189429"/>
    </source>
</evidence>
<dbReference type="Proteomes" id="UP001189429">
    <property type="component" value="Unassembled WGS sequence"/>
</dbReference>
<name>A0ABN9W3N3_9DINO</name>
<sequence length="140" mass="13967">MLRIGIALDGRLQLLLSLGREALVASPAGEHFPAGLAQGPSPRPGALACRKLRLCVGSGVAAQRLRADVRAAAARALLSRVRLDGARGGVASAEACGWGAPARASVAAGFVAAPRASICSSRAAVLGPATDASPRGGLLR</sequence>
<organism evidence="1 2">
    <name type="scientific">Prorocentrum cordatum</name>
    <dbReference type="NCBI Taxonomy" id="2364126"/>
    <lineage>
        <taxon>Eukaryota</taxon>
        <taxon>Sar</taxon>
        <taxon>Alveolata</taxon>
        <taxon>Dinophyceae</taxon>
        <taxon>Prorocentrales</taxon>
        <taxon>Prorocentraceae</taxon>
        <taxon>Prorocentrum</taxon>
    </lineage>
</organism>
<accession>A0ABN9W3N3</accession>
<reference evidence="1" key="1">
    <citation type="submission" date="2023-10" db="EMBL/GenBank/DDBJ databases">
        <authorList>
            <person name="Chen Y."/>
            <person name="Shah S."/>
            <person name="Dougan E. K."/>
            <person name="Thang M."/>
            <person name="Chan C."/>
        </authorList>
    </citation>
    <scope>NUCLEOTIDE SEQUENCE [LARGE SCALE GENOMIC DNA]</scope>
</reference>
<comment type="caution">
    <text evidence="1">The sequence shown here is derived from an EMBL/GenBank/DDBJ whole genome shotgun (WGS) entry which is preliminary data.</text>
</comment>
<gene>
    <name evidence="1" type="ORF">PCOR1329_LOCUS62965</name>
</gene>
<keyword evidence="2" id="KW-1185">Reference proteome</keyword>
<dbReference type="EMBL" id="CAUYUJ010017973">
    <property type="protein sequence ID" value="CAK0879568.1"/>
    <property type="molecule type" value="Genomic_DNA"/>
</dbReference>
<evidence type="ECO:0000313" key="1">
    <source>
        <dbReference type="EMBL" id="CAK0879568.1"/>
    </source>
</evidence>